<accession>A0A383EPJ7</accession>
<protein>
    <submittedName>
        <fullName evidence="1">Uncharacterized protein</fullName>
    </submittedName>
</protein>
<dbReference type="AlphaFoldDB" id="A0A383EPJ7"/>
<proteinExistence type="predicted"/>
<gene>
    <name evidence="1" type="ORF">METZ01_LOCUS511393</name>
</gene>
<sequence length="24" mass="2671">MMRPDTTSRMDRVQTPIIPAIGAL</sequence>
<evidence type="ECO:0000313" key="1">
    <source>
        <dbReference type="EMBL" id="SVE58539.1"/>
    </source>
</evidence>
<feature type="non-terminal residue" evidence="1">
    <location>
        <position position="24"/>
    </location>
</feature>
<reference evidence="1" key="1">
    <citation type="submission" date="2018-05" db="EMBL/GenBank/DDBJ databases">
        <authorList>
            <person name="Lanie J.A."/>
            <person name="Ng W.-L."/>
            <person name="Kazmierczak K.M."/>
            <person name="Andrzejewski T.M."/>
            <person name="Davidsen T.M."/>
            <person name="Wayne K.J."/>
            <person name="Tettelin H."/>
            <person name="Glass J.I."/>
            <person name="Rusch D."/>
            <person name="Podicherti R."/>
            <person name="Tsui H.-C.T."/>
            <person name="Winkler M.E."/>
        </authorList>
    </citation>
    <scope>NUCLEOTIDE SEQUENCE</scope>
</reference>
<dbReference type="EMBL" id="UINC01227588">
    <property type="protein sequence ID" value="SVE58539.1"/>
    <property type="molecule type" value="Genomic_DNA"/>
</dbReference>
<name>A0A383EPJ7_9ZZZZ</name>
<organism evidence="1">
    <name type="scientific">marine metagenome</name>
    <dbReference type="NCBI Taxonomy" id="408172"/>
    <lineage>
        <taxon>unclassified sequences</taxon>
        <taxon>metagenomes</taxon>
        <taxon>ecological metagenomes</taxon>
    </lineage>
</organism>
<feature type="non-terminal residue" evidence="1">
    <location>
        <position position="1"/>
    </location>
</feature>